<evidence type="ECO:0000313" key="1">
    <source>
        <dbReference type="EMBL" id="KAJ0045586.1"/>
    </source>
</evidence>
<reference evidence="2" key="1">
    <citation type="journal article" date="2023" name="G3 (Bethesda)">
        <title>Genome assembly and association tests identify interacting loci associated with vigor, precocity, and sex in interspecific pistachio rootstocks.</title>
        <authorList>
            <person name="Palmer W."/>
            <person name="Jacygrad E."/>
            <person name="Sagayaradj S."/>
            <person name="Cavanaugh K."/>
            <person name="Han R."/>
            <person name="Bertier L."/>
            <person name="Beede B."/>
            <person name="Kafkas S."/>
            <person name="Golino D."/>
            <person name="Preece J."/>
            <person name="Michelmore R."/>
        </authorList>
    </citation>
    <scope>NUCLEOTIDE SEQUENCE [LARGE SCALE GENOMIC DNA]</scope>
</reference>
<keyword evidence="2" id="KW-1185">Reference proteome</keyword>
<dbReference type="EMBL" id="CM047738">
    <property type="protein sequence ID" value="KAJ0045586.1"/>
    <property type="molecule type" value="Genomic_DNA"/>
</dbReference>
<protein>
    <submittedName>
        <fullName evidence="1">Uncharacterized protein</fullName>
    </submittedName>
</protein>
<sequence length="188" mass="20319">MAGDQDITTDIVVPTNYSGNSVVDGNFFTFTDMHSVVNSDYTQAFTATKASLTNFLALDGQSVSCTFLQFPVGAINPLHTHSRSAELLLLLRGWLNVGFIDTNNKLYKQTLRAGDIFVFPKGLVHHQPNDDPKHPCATLSAFGSANAATVSVPLNVFTSGIDDNIIARAFITDVATVQKLRASRTPKS</sequence>
<proteinExistence type="predicted"/>
<dbReference type="Proteomes" id="UP001163603">
    <property type="component" value="Chromosome 3"/>
</dbReference>
<name>A0ACC0Z2T9_9ROSI</name>
<gene>
    <name evidence="1" type="ORF">Pint_05322</name>
</gene>
<comment type="caution">
    <text evidence="1">The sequence shown here is derived from an EMBL/GenBank/DDBJ whole genome shotgun (WGS) entry which is preliminary data.</text>
</comment>
<organism evidence="1 2">
    <name type="scientific">Pistacia integerrima</name>
    <dbReference type="NCBI Taxonomy" id="434235"/>
    <lineage>
        <taxon>Eukaryota</taxon>
        <taxon>Viridiplantae</taxon>
        <taxon>Streptophyta</taxon>
        <taxon>Embryophyta</taxon>
        <taxon>Tracheophyta</taxon>
        <taxon>Spermatophyta</taxon>
        <taxon>Magnoliopsida</taxon>
        <taxon>eudicotyledons</taxon>
        <taxon>Gunneridae</taxon>
        <taxon>Pentapetalae</taxon>
        <taxon>rosids</taxon>
        <taxon>malvids</taxon>
        <taxon>Sapindales</taxon>
        <taxon>Anacardiaceae</taxon>
        <taxon>Pistacia</taxon>
    </lineage>
</organism>
<evidence type="ECO:0000313" key="2">
    <source>
        <dbReference type="Proteomes" id="UP001163603"/>
    </source>
</evidence>
<accession>A0ACC0Z2T9</accession>